<feature type="region of interest" description="Disordered" evidence="2">
    <location>
        <begin position="79"/>
        <end position="134"/>
    </location>
</feature>
<feature type="compositionally biased region" description="Low complexity" evidence="2">
    <location>
        <begin position="623"/>
        <end position="635"/>
    </location>
</feature>
<dbReference type="Proteomes" id="UP000663838">
    <property type="component" value="Unassembled WGS sequence"/>
</dbReference>
<accession>A0A820AM19</accession>
<protein>
    <submittedName>
        <fullName evidence="7">Uncharacterized protein</fullName>
    </submittedName>
</protein>
<reference evidence="7" key="1">
    <citation type="submission" date="2021-02" db="EMBL/GenBank/DDBJ databases">
        <authorList>
            <person name="Nowell W R."/>
        </authorList>
    </citation>
    <scope>NUCLEOTIDE SEQUENCE</scope>
</reference>
<dbReference type="AlphaFoldDB" id="A0A820AM19"/>
<dbReference type="SUPFAM" id="SSF48371">
    <property type="entry name" value="ARM repeat"/>
    <property type="match status" value="2"/>
</dbReference>
<dbReference type="Proteomes" id="UP000663872">
    <property type="component" value="Unassembled WGS sequence"/>
</dbReference>
<comment type="caution">
    <text evidence="7">The sequence shown here is derived from an EMBL/GenBank/DDBJ whole genome shotgun (WGS) entry which is preliminary data.</text>
</comment>
<dbReference type="Proteomes" id="UP000663873">
    <property type="component" value="Unassembled WGS sequence"/>
</dbReference>
<dbReference type="EMBL" id="CAJNYV010004087">
    <property type="protein sequence ID" value="CAF3642813.1"/>
    <property type="molecule type" value="Genomic_DNA"/>
</dbReference>
<feature type="region of interest" description="Disordered" evidence="2">
    <location>
        <begin position="1"/>
        <end position="38"/>
    </location>
</feature>
<dbReference type="InterPro" id="IPR013284">
    <property type="entry name" value="Beta-catenin"/>
</dbReference>
<dbReference type="GO" id="GO:0045296">
    <property type="term" value="F:cadherin binding"/>
    <property type="evidence" value="ECO:0007669"/>
    <property type="project" value="InterPro"/>
</dbReference>
<dbReference type="GO" id="GO:0007155">
    <property type="term" value="P:cell adhesion"/>
    <property type="evidence" value="ECO:0007669"/>
    <property type="project" value="InterPro"/>
</dbReference>
<dbReference type="EMBL" id="CAJNYD010001360">
    <property type="protein sequence ID" value="CAF3332142.1"/>
    <property type="molecule type" value="Genomic_DNA"/>
</dbReference>
<feature type="region of interest" description="Disordered" evidence="2">
    <location>
        <begin position="623"/>
        <end position="646"/>
    </location>
</feature>
<gene>
    <name evidence="6" type="ORF">GRG538_LOCUS29981</name>
    <name evidence="8" type="ORF">HFQ381_LOCUS16457</name>
    <name evidence="5" type="ORF">KIK155_LOCUS23027</name>
    <name evidence="3" type="ORF">LUA448_LOCUS11220</name>
    <name evidence="10" type="ORF">QYT958_LOCUS28351</name>
    <name evidence="4" type="ORF">TIS948_LOCUS26443</name>
    <name evidence="9" type="ORF">TOA249_LOCUS18175</name>
    <name evidence="7" type="ORF">UJA718_LOCUS5710</name>
</gene>
<dbReference type="Proteomes" id="UP000663833">
    <property type="component" value="Unassembled WGS sequence"/>
</dbReference>
<organism evidence="7 11">
    <name type="scientific">Rotaria socialis</name>
    <dbReference type="NCBI Taxonomy" id="392032"/>
    <lineage>
        <taxon>Eukaryota</taxon>
        <taxon>Metazoa</taxon>
        <taxon>Spiralia</taxon>
        <taxon>Gnathifera</taxon>
        <taxon>Rotifera</taxon>
        <taxon>Eurotatoria</taxon>
        <taxon>Bdelloidea</taxon>
        <taxon>Philodinida</taxon>
        <taxon>Philodinidae</taxon>
        <taxon>Rotaria</taxon>
    </lineage>
</organism>
<dbReference type="Gene3D" id="1.25.10.10">
    <property type="entry name" value="Leucine-rich Repeat Variant"/>
    <property type="match status" value="1"/>
</dbReference>
<dbReference type="EMBL" id="CAJNYT010005284">
    <property type="protein sequence ID" value="CAF3726428.1"/>
    <property type="molecule type" value="Genomic_DNA"/>
</dbReference>
<dbReference type="Proteomes" id="UP000663825">
    <property type="component" value="Unassembled WGS sequence"/>
</dbReference>
<dbReference type="EMBL" id="CAJOBS010001336">
    <property type="protein sequence ID" value="CAF4719409.1"/>
    <property type="molecule type" value="Genomic_DNA"/>
</dbReference>
<dbReference type="SMART" id="SM00185">
    <property type="entry name" value="ARM"/>
    <property type="match status" value="6"/>
</dbReference>
<dbReference type="PANTHER" id="PTHR45976">
    <property type="entry name" value="ARMADILLO SEGMENT POLARITY PROTEIN"/>
    <property type="match status" value="1"/>
</dbReference>
<name>A0A820AM19_9BILA</name>
<feature type="repeat" description="ARM" evidence="1">
    <location>
        <begin position="480"/>
        <end position="512"/>
    </location>
</feature>
<dbReference type="Proteomes" id="UP000663865">
    <property type="component" value="Unassembled WGS sequence"/>
</dbReference>
<evidence type="ECO:0000313" key="3">
    <source>
        <dbReference type="EMBL" id="CAF3332142.1"/>
    </source>
</evidence>
<dbReference type="PRINTS" id="PR01869">
    <property type="entry name" value="BCATNINFAMLY"/>
</dbReference>
<dbReference type="EMBL" id="CAJOBR010007654">
    <property type="protein sequence ID" value="CAF4866872.1"/>
    <property type="molecule type" value="Genomic_DNA"/>
</dbReference>
<evidence type="ECO:0000313" key="9">
    <source>
        <dbReference type="EMBL" id="CAF4719409.1"/>
    </source>
</evidence>
<evidence type="ECO:0000313" key="4">
    <source>
        <dbReference type="EMBL" id="CAF3386580.1"/>
    </source>
</evidence>
<evidence type="ECO:0000313" key="7">
    <source>
        <dbReference type="EMBL" id="CAF4187534.1"/>
    </source>
</evidence>
<evidence type="ECO:0000256" key="1">
    <source>
        <dbReference type="PROSITE-ProRule" id="PRU00259"/>
    </source>
</evidence>
<sequence length="646" mass="72852">MDYPTNNRVPQPPMHHQIPSHPSHPMHHPQHPLLSNQLQPINPETHTSMWLDDPYAVSNASASQRDSGFNSRAASLRSIDSTVTNTTGPLHHGTTTPGYEPIPPPPPLPPDHENIHPQYTEMQPAPVPQSRPEPSQVLPELLNLIMEDDPVIVREAVSLTHVLVKEGGEGRSEVIRNRNIIHALLESFSKDSGDGKLIFVLASFFHGLSQQQEGLRAILDCGGIARLIQILDSPDSTVNFVITTLHNFLIVLQEQSANEIDRCNGTQSFINLLHNTSDKLLTLVSDCLLKMSIYNLNSKLFIQNSEECVQRLLSIFDTTKYDKLLLTISKLFPIISSGNEIIKRVFLQLNALSIFEKQIRVTKSIRIRHNCLIALRNISDQATRMRDVDSLIQQLAAILLTDDHQSILCSLGILSNLTADNRINKSLLVKLNGVQTLMQKLMMNADGNDDLIEAALCTLRHVTARHDLENEARESIRKSYGIGNIVKLLRDKNFKEHWGIIKATVGLIKNLSLSPTIIAQLCEQNAVRRLIELLINVDRERTKIFDEKQYLRQFDIMIEIILGALNNLVKDSSCKSIIKEMNCTSIVIRYSNMPSCTLQQISSILLKELNVDRDRNQLSDLSSHQQLNNNNNNNNHMIDSRHIRQQ</sequence>
<dbReference type="EMBL" id="CAJOBP010000509">
    <property type="protein sequence ID" value="CAF4187534.1"/>
    <property type="molecule type" value="Genomic_DNA"/>
</dbReference>
<dbReference type="OrthoDB" id="195736at2759"/>
<keyword evidence="11" id="KW-1185">Reference proteome</keyword>
<dbReference type="Proteomes" id="UP000663851">
    <property type="component" value="Unassembled WGS sequence"/>
</dbReference>
<dbReference type="EMBL" id="CAJOBO010001166">
    <property type="protein sequence ID" value="CAF4346535.1"/>
    <property type="molecule type" value="Genomic_DNA"/>
</dbReference>
<proteinExistence type="predicted"/>
<dbReference type="InterPro" id="IPR000225">
    <property type="entry name" value="Armadillo"/>
</dbReference>
<feature type="compositionally biased region" description="Pro residues" evidence="2">
    <location>
        <begin position="100"/>
        <end position="109"/>
    </location>
</feature>
<evidence type="ECO:0000313" key="10">
    <source>
        <dbReference type="EMBL" id="CAF4866872.1"/>
    </source>
</evidence>
<feature type="compositionally biased region" description="Low complexity" evidence="2">
    <location>
        <begin position="84"/>
        <end position="98"/>
    </location>
</feature>
<dbReference type="Proteomes" id="UP000663848">
    <property type="component" value="Unassembled WGS sequence"/>
</dbReference>
<dbReference type="InterPro" id="IPR016024">
    <property type="entry name" value="ARM-type_fold"/>
</dbReference>
<dbReference type="PROSITE" id="PS50176">
    <property type="entry name" value="ARM_REPEAT"/>
    <property type="match status" value="1"/>
</dbReference>
<feature type="compositionally biased region" description="Low complexity" evidence="2">
    <location>
        <begin position="14"/>
        <end position="23"/>
    </location>
</feature>
<evidence type="ECO:0000313" key="5">
    <source>
        <dbReference type="EMBL" id="CAF3642813.1"/>
    </source>
</evidence>
<dbReference type="InterPro" id="IPR011989">
    <property type="entry name" value="ARM-like"/>
</dbReference>
<evidence type="ECO:0000256" key="2">
    <source>
        <dbReference type="SAM" id="MobiDB-lite"/>
    </source>
</evidence>
<evidence type="ECO:0000313" key="11">
    <source>
        <dbReference type="Proteomes" id="UP000663873"/>
    </source>
</evidence>
<evidence type="ECO:0000313" key="8">
    <source>
        <dbReference type="EMBL" id="CAF4346535.1"/>
    </source>
</evidence>
<dbReference type="EMBL" id="CAJNXB010004661">
    <property type="protein sequence ID" value="CAF3386580.1"/>
    <property type="molecule type" value="Genomic_DNA"/>
</dbReference>
<evidence type="ECO:0000313" key="6">
    <source>
        <dbReference type="EMBL" id="CAF3726428.1"/>
    </source>
</evidence>